<feature type="transmembrane region" description="Helical" evidence="6">
    <location>
        <begin position="389"/>
        <end position="411"/>
    </location>
</feature>
<dbReference type="EMBL" id="CP080572">
    <property type="protein sequence ID" value="USH00175.1"/>
    <property type="molecule type" value="Genomic_DNA"/>
</dbReference>
<keyword evidence="3 6" id="KW-0812">Transmembrane</keyword>
<feature type="transmembrane region" description="Helical" evidence="6">
    <location>
        <begin position="259"/>
        <end position="280"/>
    </location>
</feature>
<dbReference type="Gene3D" id="3.40.30.10">
    <property type="entry name" value="Glutaredoxin"/>
    <property type="match status" value="1"/>
</dbReference>
<organism evidence="8 9">
    <name type="scientific">Thermococcus argininiproducens</name>
    <dbReference type="NCBI Taxonomy" id="2866384"/>
    <lineage>
        <taxon>Archaea</taxon>
        <taxon>Methanobacteriati</taxon>
        <taxon>Methanobacteriota</taxon>
        <taxon>Thermococci</taxon>
        <taxon>Thermococcales</taxon>
        <taxon>Thermococcaceae</taxon>
        <taxon>Thermococcus</taxon>
    </lineage>
</organism>
<feature type="transmembrane region" description="Helical" evidence="6">
    <location>
        <begin position="230"/>
        <end position="253"/>
    </location>
</feature>
<name>A0A9E7SCW1_9EURY</name>
<gene>
    <name evidence="8" type="ORF">K1720_01475</name>
</gene>
<dbReference type="Pfam" id="PF02683">
    <property type="entry name" value="DsbD_TM"/>
    <property type="match status" value="1"/>
</dbReference>
<dbReference type="GO" id="GO:0017004">
    <property type="term" value="P:cytochrome complex assembly"/>
    <property type="evidence" value="ECO:0007669"/>
    <property type="project" value="InterPro"/>
</dbReference>
<feature type="transmembrane region" description="Helical" evidence="6">
    <location>
        <begin position="190"/>
        <end position="223"/>
    </location>
</feature>
<comment type="similarity">
    <text evidence="2">Belongs to the DsbD family.</text>
</comment>
<keyword evidence="5 6" id="KW-0472">Membrane</keyword>
<dbReference type="GeneID" id="72776972"/>
<evidence type="ECO:0000256" key="2">
    <source>
        <dbReference type="ARBA" id="ARBA00006143"/>
    </source>
</evidence>
<feature type="transmembrane region" description="Helical" evidence="6">
    <location>
        <begin position="340"/>
        <end position="358"/>
    </location>
</feature>
<dbReference type="InterPro" id="IPR036249">
    <property type="entry name" value="Thioredoxin-like_sf"/>
</dbReference>
<proteinExistence type="inferred from homology"/>
<dbReference type="Proteomes" id="UP001056425">
    <property type="component" value="Chromosome"/>
</dbReference>
<evidence type="ECO:0000259" key="7">
    <source>
        <dbReference type="Pfam" id="PF02683"/>
    </source>
</evidence>
<keyword evidence="9" id="KW-1185">Reference proteome</keyword>
<reference evidence="8 9" key="1">
    <citation type="submission" date="2021-08" db="EMBL/GenBank/DDBJ databases">
        <title>Thermococcus onnuriiensis IOH2.</title>
        <authorList>
            <person name="Park Y.-J."/>
        </authorList>
    </citation>
    <scope>NUCLEOTIDE SEQUENCE [LARGE SCALE GENOMIC DNA]</scope>
    <source>
        <strain evidence="8 9">IOH2</strain>
    </source>
</reference>
<dbReference type="PANTHER" id="PTHR31272:SF9">
    <property type="entry name" value="BLL1027 PROTEIN"/>
    <property type="match status" value="1"/>
</dbReference>
<dbReference type="InterPro" id="IPR003834">
    <property type="entry name" value="Cyt_c_assmbl_TM_dom"/>
</dbReference>
<sequence length="421" mass="45612">MRRVVLLLIVLVALGQLVAGEDVTYGSLKFKAISNEKELNSLISAHEGEYFFIFYHSKSCPACNYMKKSVFPTQKAIKSLNGINLISIDVYKGRTLTTLQYKVYDRVLVLQPDNSGYYTPKEKGETIGVGVPGTPTMVIFKVENGEKILKGLAIGALNPDSLEFFVKNSIEDPLRNETPTEEKEHPPSKLSLAVLLPIFSAGILSVFSPCVLPLIAGTFSLLFAKRKIEIVIAGMVVSFAVLGALAGTLGSYVSQIRNALYFIGGLGFIVVGTSLISTTFNQKVMRTLSLSPSKLSSSSGYISDVLLGSALGTTWIGCIAPYLGFAIITATLSGSVVKGVIVMGVYGVGMGLTIYLIMGSKDLAEWINEKFLSNKLSLDIQQKARWEKAIGIVIIILGILMLTELTPLRLWSAIFESLSKI</sequence>
<dbReference type="AlphaFoldDB" id="A0A9E7SCW1"/>
<protein>
    <submittedName>
        <fullName evidence="8">Cytochrome c biogenesis protein</fullName>
    </submittedName>
</protein>
<accession>A0A9E7SCW1</accession>
<dbReference type="KEGG" id="thei:K1720_01475"/>
<dbReference type="RefSeq" id="WP_251949467.1">
    <property type="nucleotide sequence ID" value="NZ_CP080572.1"/>
</dbReference>
<keyword evidence="4 6" id="KW-1133">Transmembrane helix</keyword>
<evidence type="ECO:0000256" key="1">
    <source>
        <dbReference type="ARBA" id="ARBA00004141"/>
    </source>
</evidence>
<evidence type="ECO:0000256" key="5">
    <source>
        <dbReference type="ARBA" id="ARBA00023136"/>
    </source>
</evidence>
<evidence type="ECO:0000256" key="3">
    <source>
        <dbReference type="ARBA" id="ARBA00022692"/>
    </source>
</evidence>
<dbReference type="SUPFAM" id="SSF52833">
    <property type="entry name" value="Thioredoxin-like"/>
    <property type="match status" value="1"/>
</dbReference>
<feature type="transmembrane region" description="Helical" evidence="6">
    <location>
        <begin position="301"/>
        <end position="328"/>
    </location>
</feature>
<evidence type="ECO:0000313" key="9">
    <source>
        <dbReference type="Proteomes" id="UP001056425"/>
    </source>
</evidence>
<dbReference type="GO" id="GO:0016020">
    <property type="term" value="C:membrane"/>
    <property type="evidence" value="ECO:0007669"/>
    <property type="project" value="UniProtKB-SubCell"/>
</dbReference>
<dbReference type="InterPro" id="IPR051790">
    <property type="entry name" value="Cytochrome_c-biogenesis_DsbD"/>
</dbReference>
<comment type="subcellular location">
    <subcellularLocation>
        <location evidence="1">Membrane</location>
        <topology evidence="1">Multi-pass membrane protein</topology>
    </subcellularLocation>
</comment>
<dbReference type="PANTHER" id="PTHR31272">
    <property type="entry name" value="CYTOCHROME C-TYPE BIOGENESIS PROTEIN HI_1454-RELATED"/>
    <property type="match status" value="1"/>
</dbReference>
<evidence type="ECO:0000256" key="6">
    <source>
        <dbReference type="SAM" id="Phobius"/>
    </source>
</evidence>
<evidence type="ECO:0000313" key="8">
    <source>
        <dbReference type="EMBL" id="USH00175.1"/>
    </source>
</evidence>
<evidence type="ECO:0000256" key="4">
    <source>
        <dbReference type="ARBA" id="ARBA00022989"/>
    </source>
</evidence>
<feature type="domain" description="Cytochrome C biogenesis protein transmembrane" evidence="7">
    <location>
        <begin position="193"/>
        <end position="358"/>
    </location>
</feature>